<dbReference type="AlphaFoldDB" id="A0A7J6FG67"/>
<reference evidence="7 8" key="1">
    <citation type="journal article" date="2020" name="bioRxiv">
        <title>Sequence and annotation of 42 cannabis genomes reveals extensive copy number variation in cannabinoid synthesis and pathogen resistance genes.</title>
        <authorList>
            <person name="Mckernan K.J."/>
            <person name="Helbert Y."/>
            <person name="Kane L.T."/>
            <person name="Ebling H."/>
            <person name="Zhang L."/>
            <person name="Liu B."/>
            <person name="Eaton Z."/>
            <person name="Mclaughlin S."/>
            <person name="Kingan S."/>
            <person name="Baybayan P."/>
            <person name="Concepcion G."/>
            <person name="Jordan M."/>
            <person name="Riva A."/>
            <person name="Barbazuk W."/>
            <person name="Harkins T."/>
        </authorList>
    </citation>
    <scope>NUCLEOTIDE SEQUENCE [LARGE SCALE GENOMIC DNA]</scope>
    <source>
        <strain evidence="8">cv. Jamaican Lion 4</strain>
        <tissue evidence="7">Leaf</tissue>
    </source>
</reference>
<evidence type="ECO:0000313" key="7">
    <source>
        <dbReference type="EMBL" id="KAF4369638.1"/>
    </source>
</evidence>
<sequence length="988" mass="112589">MKNFDSDAIVAIFSCFDRCCRGWVIRLWSFWSSVTCLSEFEFVLILLLYTMDKSLDSIVYVKKKKMGEVSKDIIPYVDPRDSHQSETFSKNLKDQVEPGNVAFVGADSGTIFEVPVDEPKKPEVKKYHAKKKKVNVDPSNDDFVEHVESRTSSKVPVEKEIQPSAAVADSDLPNPLVRRTTRSGIKYVASKGPSPSIAEESVKKSTSFFDVDVYLKMKPEHRFPSKLQIWNNPWVIEEIKGNLTPSQKALFMTTPCSQFLKMGNVKRHVALPHLALVSEVHQEREDVEKWFLIRDRVVRFSLEEFVLITGLSPEGSFDLNDFKQKMSFKKNMFPDLTIKVIQEQVRGRFLAGEFDDDVDAVKMAIVYLLSHYLYGYENGKRVDNELFSFVDGDLSELRNIAFGKLLWDRTFHYMNLAFKDGGNIYYKIEKAKEEKDKVSICFTNLVVQDTTKPATVKDFYPVGRELKKAALHNLKFEPVYLPKKPRGFFGKFSNLEKALSKKGSSVPKDCEEKVEDSRSENLDVGGNDNEFSDPSSPEKPVVSKPNLPEYDDDEGGVQLSLVHSGLCEGRDEGGVFSYETITVDQSIFDLVDRITRAYSSPLSAKNKQWDFVSIPESASPAVEDEVEVLDVMPLQSSVAVKRQAKPGLHCRSPFVNEFGSSEPKIQNKKDKEASSELAFDPKELFPFVKEIGKSTCPKDCGGYVKWIEGARNNEKTAGDINPPFDFNIAQIDDKTWFVILQTCGEELTDLHLNVALYYLRKSILYDASVNKRVTTTCSYFDATIKGVYADFIKAKRDPSVIKYDNKVTNYILGQYNFCFQPWIGVDDVVGPCHVGVQQHWIFLHFSILRRKIFVFNSMKNTKTNQKKILSDLLPYCELLPYFLDFLNFYDGMNDISLESGPYALPKDTPIAYEFVDKLPTQSNRFNLFVLYILGSKDKEEDQNQLKNLPEDDRSCRRRSEAAIVAEALSSVDENFLFWYQFSAHDACV</sequence>
<dbReference type="Pfam" id="PF02902">
    <property type="entry name" value="Peptidase_C48"/>
    <property type="match status" value="1"/>
</dbReference>
<dbReference type="GO" id="GO:0006508">
    <property type="term" value="P:proteolysis"/>
    <property type="evidence" value="ECO:0007669"/>
    <property type="project" value="UniProtKB-KW"/>
</dbReference>
<dbReference type="InterPro" id="IPR038765">
    <property type="entry name" value="Papain-like_cys_pep_sf"/>
</dbReference>
<name>A0A7J6FG67_CANSA</name>
<dbReference type="EMBL" id="JAATIP010000125">
    <property type="protein sequence ID" value="KAF4369638.1"/>
    <property type="molecule type" value="Genomic_DNA"/>
</dbReference>
<organism evidence="7 8">
    <name type="scientific">Cannabis sativa</name>
    <name type="common">Hemp</name>
    <name type="synonym">Marijuana</name>
    <dbReference type="NCBI Taxonomy" id="3483"/>
    <lineage>
        <taxon>Eukaryota</taxon>
        <taxon>Viridiplantae</taxon>
        <taxon>Streptophyta</taxon>
        <taxon>Embryophyta</taxon>
        <taxon>Tracheophyta</taxon>
        <taxon>Spermatophyta</taxon>
        <taxon>Magnoliopsida</taxon>
        <taxon>eudicotyledons</taxon>
        <taxon>Gunneridae</taxon>
        <taxon>Pentapetalae</taxon>
        <taxon>rosids</taxon>
        <taxon>fabids</taxon>
        <taxon>Rosales</taxon>
        <taxon>Cannabaceae</taxon>
        <taxon>Cannabis</taxon>
    </lineage>
</organism>
<feature type="compositionally biased region" description="Low complexity" evidence="4">
    <location>
        <begin position="532"/>
        <end position="545"/>
    </location>
</feature>
<dbReference type="GO" id="GO:0008234">
    <property type="term" value="F:cysteine-type peptidase activity"/>
    <property type="evidence" value="ECO:0007669"/>
    <property type="project" value="InterPro"/>
</dbReference>
<dbReference type="InterPro" id="IPR003653">
    <property type="entry name" value="Peptidase_C48_C"/>
</dbReference>
<keyword evidence="2" id="KW-0645">Protease</keyword>
<dbReference type="Pfam" id="PF09331">
    <property type="entry name" value="DUF1985"/>
    <property type="match status" value="1"/>
</dbReference>
<evidence type="ECO:0000259" key="6">
    <source>
        <dbReference type="Pfam" id="PF09331"/>
    </source>
</evidence>
<feature type="domain" description="Ubiquitin-like protease family profile" evidence="5">
    <location>
        <begin position="746"/>
        <end position="924"/>
    </location>
</feature>
<evidence type="ECO:0000256" key="2">
    <source>
        <dbReference type="ARBA" id="ARBA00022670"/>
    </source>
</evidence>
<proteinExistence type="inferred from homology"/>
<evidence type="ECO:0000256" key="1">
    <source>
        <dbReference type="ARBA" id="ARBA00005234"/>
    </source>
</evidence>
<comment type="caution">
    <text evidence="7">The sequence shown here is derived from an EMBL/GenBank/DDBJ whole genome shotgun (WGS) entry which is preliminary data.</text>
</comment>
<evidence type="ECO:0000256" key="3">
    <source>
        <dbReference type="ARBA" id="ARBA00022801"/>
    </source>
</evidence>
<evidence type="ECO:0000256" key="4">
    <source>
        <dbReference type="SAM" id="MobiDB-lite"/>
    </source>
</evidence>
<evidence type="ECO:0008006" key="9">
    <source>
        <dbReference type="Google" id="ProtNLM"/>
    </source>
</evidence>
<dbReference type="PANTHER" id="PTHR48449">
    <property type="entry name" value="DUF1985 DOMAIN-CONTAINING PROTEIN"/>
    <property type="match status" value="1"/>
</dbReference>
<feature type="domain" description="DUF1985" evidence="6">
    <location>
        <begin position="277"/>
        <end position="390"/>
    </location>
</feature>
<feature type="compositionally biased region" description="Basic and acidic residues" evidence="4">
    <location>
        <begin position="508"/>
        <end position="521"/>
    </location>
</feature>
<feature type="region of interest" description="Disordered" evidence="4">
    <location>
        <begin position="503"/>
        <end position="552"/>
    </location>
</feature>
<accession>A0A7J6FG67</accession>
<evidence type="ECO:0000259" key="5">
    <source>
        <dbReference type="Pfam" id="PF02902"/>
    </source>
</evidence>
<dbReference type="Proteomes" id="UP000525078">
    <property type="component" value="Unassembled WGS sequence"/>
</dbReference>
<comment type="similarity">
    <text evidence="1">Belongs to the peptidase C48 family.</text>
</comment>
<dbReference type="Gene3D" id="3.40.395.10">
    <property type="entry name" value="Adenoviral Proteinase, Chain A"/>
    <property type="match status" value="1"/>
</dbReference>
<gene>
    <name evidence="7" type="ORF">F8388_021971</name>
</gene>
<dbReference type="SUPFAM" id="SSF54001">
    <property type="entry name" value="Cysteine proteinases"/>
    <property type="match status" value="1"/>
</dbReference>
<dbReference type="PANTHER" id="PTHR48449:SF1">
    <property type="entry name" value="DUF1985 DOMAIN-CONTAINING PROTEIN"/>
    <property type="match status" value="1"/>
</dbReference>
<dbReference type="InterPro" id="IPR015410">
    <property type="entry name" value="DUF1985"/>
</dbReference>
<keyword evidence="3" id="KW-0378">Hydrolase</keyword>
<protein>
    <recommendedName>
        <fullName evidence="9">Ubiquitin-like protease family profile domain-containing protein</fullName>
    </recommendedName>
</protein>
<evidence type="ECO:0000313" key="8">
    <source>
        <dbReference type="Proteomes" id="UP000525078"/>
    </source>
</evidence>